<protein>
    <submittedName>
        <fullName evidence="2">Uncharacterized protein</fullName>
    </submittedName>
</protein>
<organism evidence="3">
    <name type="scientific">Grosmannia clavigera (strain kw1407 / UAMH 11150)</name>
    <name type="common">Blue stain fungus</name>
    <name type="synonym">Graphiocladiella clavigera</name>
    <dbReference type="NCBI Taxonomy" id="655863"/>
    <lineage>
        <taxon>Eukaryota</taxon>
        <taxon>Fungi</taxon>
        <taxon>Dikarya</taxon>
        <taxon>Ascomycota</taxon>
        <taxon>Pezizomycotina</taxon>
        <taxon>Sordariomycetes</taxon>
        <taxon>Sordariomycetidae</taxon>
        <taxon>Ophiostomatales</taxon>
        <taxon>Ophiostomataceae</taxon>
        <taxon>Leptographium</taxon>
    </lineage>
</organism>
<accession>F0XR54</accession>
<evidence type="ECO:0000313" key="2">
    <source>
        <dbReference type="EMBL" id="EFW99749.1"/>
    </source>
</evidence>
<dbReference type="GeneID" id="25980161"/>
<name>F0XR54_GROCL</name>
<dbReference type="Proteomes" id="UP000007796">
    <property type="component" value="Unassembled WGS sequence"/>
</dbReference>
<dbReference type="EMBL" id="GL629807">
    <property type="protein sequence ID" value="EFW99749.1"/>
    <property type="molecule type" value="Genomic_DNA"/>
</dbReference>
<dbReference type="InParanoid" id="F0XR54"/>
<evidence type="ECO:0000313" key="3">
    <source>
        <dbReference type="Proteomes" id="UP000007796"/>
    </source>
</evidence>
<dbReference type="RefSeq" id="XP_014169481.1">
    <property type="nucleotide sequence ID" value="XM_014314006.1"/>
</dbReference>
<dbReference type="AlphaFoldDB" id="F0XR54"/>
<feature type="region of interest" description="Disordered" evidence="1">
    <location>
        <begin position="14"/>
        <end position="37"/>
    </location>
</feature>
<proteinExistence type="predicted"/>
<reference evidence="2 3" key="1">
    <citation type="journal article" date="2011" name="Proc. Natl. Acad. Sci. U.S.A.">
        <title>Genome and transcriptome analyses of the mountain pine beetle-fungal symbiont Grosmannia clavigera, a lodgepole pine pathogen.</title>
        <authorList>
            <person name="DiGuistini S."/>
            <person name="Wang Y."/>
            <person name="Liao N.Y."/>
            <person name="Taylor G."/>
            <person name="Tanguay P."/>
            <person name="Feau N."/>
            <person name="Henrissat B."/>
            <person name="Chan S.K."/>
            <person name="Hesse-Orce U."/>
            <person name="Alamouti S.M."/>
            <person name="Tsui C.K.M."/>
            <person name="Docking R.T."/>
            <person name="Levasseur A."/>
            <person name="Haridas S."/>
            <person name="Robertson G."/>
            <person name="Birol I."/>
            <person name="Holt R.A."/>
            <person name="Marra M.A."/>
            <person name="Hamelin R.C."/>
            <person name="Hirst M."/>
            <person name="Jones S.J.M."/>
            <person name="Bohlmann J."/>
            <person name="Breuil C."/>
        </authorList>
    </citation>
    <scope>NUCLEOTIDE SEQUENCE [LARGE SCALE GENOMIC DNA]</scope>
    <source>
        <strain evidence="3">kw1407 / UAMH 11150</strain>
    </source>
</reference>
<sequence length="77" mass="8540">MQCHWADYVKRDREQQLGNNVTGAGWADRPEAAKRKPAVIRKQAQSQADVPLPVLSSRQIELMFGPVASAALKREPA</sequence>
<dbReference type="HOGENOM" id="CLU_2638303_0_0_1"/>
<gene>
    <name evidence="2" type="ORF">CMQ_67</name>
</gene>
<keyword evidence="3" id="KW-1185">Reference proteome</keyword>
<evidence type="ECO:0000256" key="1">
    <source>
        <dbReference type="SAM" id="MobiDB-lite"/>
    </source>
</evidence>